<dbReference type="Proteomes" id="UP000250369">
    <property type="component" value="Unassembled WGS sequence"/>
</dbReference>
<comment type="caution">
    <text evidence="1">The sequence shown here is derived from an EMBL/GenBank/DDBJ whole genome shotgun (WGS) entry which is preliminary data.</text>
</comment>
<name>A0A329LNF4_9BACL</name>
<protein>
    <submittedName>
        <fullName evidence="1">Uncharacterized protein</fullName>
    </submittedName>
</protein>
<sequence>MDIKEDSDLLPFEQNIKEIEEILEKFAKNNELPFPKGFCNPSSVFTLFCLYITDEDTFSNYRIVKILVDESDEQFFEKTNHWLICHKNDGIFGRFDRPVIDITCHQFQSAHMKRGILYPYPLKYKIIKEEKTEFTRTLIDILRSVSTQSEINEHRRDIHRFSILVGESTDDLDRLLKEAKLLNEV</sequence>
<evidence type="ECO:0000313" key="1">
    <source>
        <dbReference type="EMBL" id="RAV08726.1"/>
    </source>
</evidence>
<dbReference type="AlphaFoldDB" id="A0A329LNF4"/>
<organism evidence="1 2">
    <name type="scientific">Paenibacillus contaminans</name>
    <dbReference type="NCBI Taxonomy" id="450362"/>
    <lineage>
        <taxon>Bacteria</taxon>
        <taxon>Bacillati</taxon>
        <taxon>Bacillota</taxon>
        <taxon>Bacilli</taxon>
        <taxon>Bacillales</taxon>
        <taxon>Paenibacillaceae</taxon>
        <taxon>Paenibacillus</taxon>
    </lineage>
</organism>
<reference evidence="1 2" key="1">
    <citation type="journal article" date="2009" name="Int. J. Syst. Evol. Microbiol.">
        <title>Paenibacillus contaminans sp. nov., isolated from a contaminated laboratory plate.</title>
        <authorList>
            <person name="Chou J.H."/>
            <person name="Lee J.H."/>
            <person name="Lin M.C."/>
            <person name="Chang P.S."/>
            <person name="Arun A.B."/>
            <person name="Young C.C."/>
            <person name="Chen W.M."/>
        </authorList>
    </citation>
    <scope>NUCLEOTIDE SEQUENCE [LARGE SCALE GENOMIC DNA]</scope>
    <source>
        <strain evidence="1 2">CKOBP-6</strain>
    </source>
</reference>
<dbReference type="RefSeq" id="WP_113036762.1">
    <property type="nucleotide sequence ID" value="NZ_QMFB01000056.1"/>
</dbReference>
<proteinExistence type="predicted"/>
<keyword evidence="2" id="KW-1185">Reference proteome</keyword>
<accession>A0A329LNF4</accession>
<evidence type="ECO:0000313" key="2">
    <source>
        <dbReference type="Proteomes" id="UP000250369"/>
    </source>
</evidence>
<dbReference type="EMBL" id="QMFB01000056">
    <property type="protein sequence ID" value="RAV08726.1"/>
    <property type="molecule type" value="Genomic_DNA"/>
</dbReference>
<gene>
    <name evidence="1" type="ORF">DQG23_40645</name>
</gene>